<dbReference type="Pfam" id="PF03334">
    <property type="entry name" value="PhaG_MnhG_YufB"/>
    <property type="match status" value="1"/>
</dbReference>
<sequence length="128" mass="13185">MLDSILTVLGGAFLIAGCGLTLIAAIAVLRFTDLLSRQHAATKPQVLGLILAMVGMSLIVRDATLVWTAGLVVAFQLITAPISAHMIGRAGYRTGGIVPSDLVVDELGEDLDSTRVGGKLGPGTTQST</sequence>
<evidence type="ECO:0000256" key="1">
    <source>
        <dbReference type="ARBA" id="ARBA00008404"/>
    </source>
</evidence>
<evidence type="ECO:0000313" key="3">
    <source>
        <dbReference type="EMBL" id="MBM9434027.1"/>
    </source>
</evidence>
<keyword evidence="4" id="KW-1185">Reference proteome</keyword>
<feature type="transmembrane region" description="Helical" evidence="2">
    <location>
        <begin position="65"/>
        <end position="84"/>
    </location>
</feature>
<feature type="transmembrane region" description="Helical" evidence="2">
    <location>
        <begin position="6"/>
        <end position="29"/>
    </location>
</feature>
<protein>
    <submittedName>
        <fullName evidence="3">Monovalent cation/H(+) antiporter subunit G</fullName>
    </submittedName>
</protein>
<dbReference type="NCBIfam" id="NF009314">
    <property type="entry name" value="PRK12674.1-2"/>
    <property type="match status" value="1"/>
</dbReference>
<organism evidence="3 4">
    <name type="scientific">Flaviflexus equikiangi</name>
    <dbReference type="NCBI Taxonomy" id="2758573"/>
    <lineage>
        <taxon>Bacteria</taxon>
        <taxon>Bacillati</taxon>
        <taxon>Actinomycetota</taxon>
        <taxon>Actinomycetes</taxon>
        <taxon>Actinomycetales</taxon>
        <taxon>Actinomycetaceae</taxon>
        <taxon>Flaviflexus</taxon>
    </lineage>
</organism>
<keyword evidence="2" id="KW-1133">Transmembrane helix</keyword>
<comment type="caution">
    <text evidence="3">The sequence shown here is derived from an EMBL/GenBank/DDBJ whole genome shotgun (WGS) entry which is preliminary data.</text>
</comment>
<dbReference type="InterPro" id="IPR005133">
    <property type="entry name" value="PhaG_MnhG_YufB"/>
</dbReference>
<dbReference type="Proteomes" id="UP000705983">
    <property type="component" value="Unassembled WGS sequence"/>
</dbReference>
<keyword evidence="2" id="KW-0472">Membrane</keyword>
<evidence type="ECO:0000313" key="4">
    <source>
        <dbReference type="Proteomes" id="UP000705983"/>
    </source>
</evidence>
<accession>A0ABS2TJR9</accession>
<proteinExistence type="inferred from homology"/>
<dbReference type="PANTHER" id="PTHR34703:SF1">
    <property type="entry name" value="ANTIPORTER SUBUNIT MNHG2-RELATED"/>
    <property type="match status" value="1"/>
</dbReference>
<evidence type="ECO:0000256" key="2">
    <source>
        <dbReference type="SAM" id="Phobius"/>
    </source>
</evidence>
<reference evidence="4" key="1">
    <citation type="submission" date="2021-02" db="EMBL/GenBank/DDBJ databases">
        <title>Leucobacter sp. CX169.</title>
        <authorList>
            <person name="Cheng Y."/>
        </authorList>
    </citation>
    <scope>NUCLEOTIDE SEQUENCE [LARGE SCALE GENOMIC DNA]</scope>
    <source>
        <strain evidence="4">JY899</strain>
    </source>
</reference>
<comment type="similarity">
    <text evidence="1">Belongs to the CPA3 antiporters (TC 2.A.63) subunit G family.</text>
</comment>
<keyword evidence="2" id="KW-0812">Transmembrane</keyword>
<dbReference type="RefSeq" id="WP_182171627.1">
    <property type="nucleotide sequence ID" value="NZ_CP059676.1"/>
</dbReference>
<name>A0ABS2TJR9_9ACTO</name>
<dbReference type="PANTHER" id="PTHR34703">
    <property type="entry name" value="ANTIPORTER SUBUNIT MNHG2-RELATED"/>
    <property type="match status" value="1"/>
</dbReference>
<gene>
    <name evidence="3" type="ORF">JVW63_10005</name>
</gene>
<dbReference type="NCBIfam" id="TIGR01300">
    <property type="entry name" value="CPA3_mnhG_phaG"/>
    <property type="match status" value="1"/>
</dbReference>
<dbReference type="EMBL" id="JAFFJS010000006">
    <property type="protein sequence ID" value="MBM9434027.1"/>
    <property type="molecule type" value="Genomic_DNA"/>
</dbReference>